<dbReference type="SMART" id="SM00342">
    <property type="entry name" value="HTH_ARAC"/>
    <property type="match status" value="1"/>
</dbReference>
<evidence type="ECO:0000256" key="4">
    <source>
        <dbReference type="ARBA" id="ARBA00023159"/>
    </source>
</evidence>
<dbReference type="InterPro" id="IPR018060">
    <property type="entry name" value="HTH_AraC"/>
</dbReference>
<gene>
    <name evidence="7" type="ORF">SAMN05660686_01750</name>
</gene>
<keyword evidence="3 7" id="KW-0238">DNA-binding</keyword>
<dbReference type="GO" id="GO:0003700">
    <property type="term" value="F:DNA-binding transcription factor activity"/>
    <property type="evidence" value="ECO:0007669"/>
    <property type="project" value="InterPro"/>
</dbReference>
<evidence type="ECO:0000256" key="3">
    <source>
        <dbReference type="ARBA" id="ARBA00023125"/>
    </source>
</evidence>
<dbReference type="Proteomes" id="UP000198615">
    <property type="component" value="Unassembled WGS sequence"/>
</dbReference>
<dbReference type="Pfam" id="PF02311">
    <property type="entry name" value="AraC_binding"/>
    <property type="match status" value="1"/>
</dbReference>
<dbReference type="FunFam" id="1.10.10.60:FF:000132">
    <property type="entry name" value="AraC family transcriptional regulator"/>
    <property type="match status" value="1"/>
</dbReference>
<sequence>MIHPSVYASAAAQDDHAAPVIAYAAEAEKHTRGEPHSHARHQLFHLVSGSVTVETALGSFVVPPERALWMPSGMVHATTYLQPSSLRFLYFRPEAVRDAPATPSVIRISPLLRELILAYMAFPRDPVVADGPAGRIAAVIIDQIATEPVSPLHLPMPTSERLRRAVADLAADPASAISLQDVARRAALSQRSFERHFRAETGLSYRAWLRQARLMKAVEWLSFGEAVGDIAHRLGYEGASAFVASFRKAFGVTPGRYFADAA</sequence>
<dbReference type="Gene3D" id="1.10.10.60">
    <property type="entry name" value="Homeodomain-like"/>
    <property type="match status" value="1"/>
</dbReference>
<evidence type="ECO:0000259" key="6">
    <source>
        <dbReference type="PROSITE" id="PS01124"/>
    </source>
</evidence>
<dbReference type="SUPFAM" id="SSF51182">
    <property type="entry name" value="RmlC-like cupins"/>
    <property type="match status" value="1"/>
</dbReference>
<dbReference type="PANTHER" id="PTHR11019">
    <property type="entry name" value="HTH-TYPE TRANSCRIPTIONAL REGULATOR NIMR"/>
    <property type="match status" value="1"/>
</dbReference>
<proteinExistence type="predicted"/>
<protein>
    <submittedName>
        <fullName evidence="7">AraC-type DNA-binding protein</fullName>
    </submittedName>
</protein>
<dbReference type="InterPro" id="IPR009057">
    <property type="entry name" value="Homeodomain-like_sf"/>
</dbReference>
<dbReference type="Pfam" id="PF12833">
    <property type="entry name" value="HTH_18"/>
    <property type="match status" value="1"/>
</dbReference>
<dbReference type="OrthoDB" id="9804543at2"/>
<evidence type="ECO:0000256" key="1">
    <source>
        <dbReference type="ARBA" id="ARBA00022491"/>
    </source>
</evidence>
<dbReference type="InterPro" id="IPR018062">
    <property type="entry name" value="HTH_AraC-typ_CS"/>
</dbReference>
<keyword evidence="1" id="KW-0678">Repressor</keyword>
<name>A0A8G2BGN9_9PROT</name>
<dbReference type="InterPro" id="IPR011051">
    <property type="entry name" value="RmlC_Cupin_sf"/>
</dbReference>
<reference evidence="7 8" key="1">
    <citation type="submission" date="2016-10" db="EMBL/GenBank/DDBJ databases">
        <authorList>
            <person name="Varghese N."/>
            <person name="Submissions S."/>
        </authorList>
    </citation>
    <scope>NUCLEOTIDE SEQUENCE [LARGE SCALE GENOMIC DNA]</scope>
    <source>
        <strain evidence="7 8">DSM 18839</strain>
    </source>
</reference>
<dbReference type="InterPro" id="IPR020449">
    <property type="entry name" value="Tscrpt_reg_AraC-type_HTH"/>
</dbReference>
<keyword evidence="2" id="KW-0805">Transcription regulation</keyword>
<evidence type="ECO:0000313" key="7">
    <source>
        <dbReference type="EMBL" id="SDF58221.1"/>
    </source>
</evidence>
<feature type="domain" description="HTH araC/xylS-type" evidence="6">
    <location>
        <begin position="163"/>
        <end position="260"/>
    </location>
</feature>
<organism evidence="7 8">
    <name type="scientific">Thalassobaculum litoreum DSM 18839</name>
    <dbReference type="NCBI Taxonomy" id="1123362"/>
    <lineage>
        <taxon>Bacteria</taxon>
        <taxon>Pseudomonadati</taxon>
        <taxon>Pseudomonadota</taxon>
        <taxon>Alphaproteobacteria</taxon>
        <taxon>Rhodospirillales</taxon>
        <taxon>Thalassobaculaceae</taxon>
        <taxon>Thalassobaculum</taxon>
    </lineage>
</organism>
<accession>A0A8G2BGN9</accession>
<dbReference type="PROSITE" id="PS00041">
    <property type="entry name" value="HTH_ARAC_FAMILY_1"/>
    <property type="match status" value="1"/>
</dbReference>
<evidence type="ECO:0000313" key="8">
    <source>
        <dbReference type="Proteomes" id="UP000198615"/>
    </source>
</evidence>
<dbReference type="Gene3D" id="2.60.120.10">
    <property type="entry name" value="Jelly Rolls"/>
    <property type="match status" value="1"/>
</dbReference>
<keyword evidence="8" id="KW-1185">Reference proteome</keyword>
<keyword evidence="4" id="KW-0010">Activator</keyword>
<dbReference type="CDD" id="cd06124">
    <property type="entry name" value="cupin_NimR-like_N"/>
    <property type="match status" value="1"/>
</dbReference>
<dbReference type="SUPFAM" id="SSF46689">
    <property type="entry name" value="Homeodomain-like"/>
    <property type="match status" value="1"/>
</dbReference>
<dbReference type="RefSeq" id="WP_038013707.1">
    <property type="nucleotide sequence ID" value="NZ_FNBW01000004.1"/>
</dbReference>
<keyword evidence="5" id="KW-0804">Transcription</keyword>
<evidence type="ECO:0000256" key="5">
    <source>
        <dbReference type="ARBA" id="ARBA00023163"/>
    </source>
</evidence>
<dbReference type="InterPro" id="IPR003313">
    <property type="entry name" value="AraC-bd"/>
</dbReference>
<dbReference type="PANTHER" id="PTHR11019:SF199">
    <property type="entry name" value="HTH-TYPE TRANSCRIPTIONAL REGULATOR NIMR"/>
    <property type="match status" value="1"/>
</dbReference>
<evidence type="ECO:0000256" key="2">
    <source>
        <dbReference type="ARBA" id="ARBA00023015"/>
    </source>
</evidence>
<dbReference type="InterPro" id="IPR014710">
    <property type="entry name" value="RmlC-like_jellyroll"/>
</dbReference>
<dbReference type="PRINTS" id="PR00032">
    <property type="entry name" value="HTHARAC"/>
</dbReference>
<comment type="caution">
    <text evidence="7">The sequence shown here is derived from an EMBL/GenBank/DDBJ whole genome shotgun (WGS) entry which is preliminary data.</text>
</comment>
<dbReference type="GO" id="GO:0043565">
    <property type="term" value="F:sequence-specific DNA binding"/>
    <property type="evidence" value="ECO:0007669"/>
    <property type="project" value="InterPro"/>
</dbReference>
<dbReference type="AlphaFoldDB" id="A0A8G2BGN9"/>
<dbReference type="PROSITE" id="PS01124">
    <property type="entry name" value="HTH_ARAC_FAMILY_2"/>
    <property type="match status" value="1"/>
</dbReference>
<dbReference type="EMBL" id="FNBW01000004">
    <property type="protein sequence ID" value="SDF58221.1"/>
    <property type="molecule type" value="Genomic_DNA"/>
</dbReference>